<gene>
    <name evidence="2" type="ORF">Fot_39673</name>
</gene>
<protein>
    <submittedName>
        <fullName evidence="2">Uncharacterized protein</fullName>
    </submittedName>
</protein>
<reference evidence="3" key="1">
    <citation type="submission" date="2024-07" db="EMBL/GenBank/DDBJ databases">
        <title>Two chromosome-level genome assemblies of Korean endemic species Abeliophyllum distichum and Forsythia ovata (Oleaceae).</title>
        <authorList>
            <person name="Jang H."/>
        </authorList>
    </citation>
    <scope>NUCLEOTIDE SEQUENCE [LARGE SCALE GENOMIC DNA]</scope>
</reference>
<evidence type="ECO:0000256" key="1">
    <source>
        <dbReference type="SAM" id="Coils"/>
    </source>
</evidence>
<name>A0ABD1S5Z1_9LAMI</name>
<feature type="coiled-coil region" evidence="1">
    <location>
        <begin position="57"/>
        <end position="115"/>
    </location>
</feature>
<dbReference type="Proteomes" id="UP001604277">
    <property type="component" value="Unassembled WGS sequence"/>
</dbReference>
<dbReference type="EMBL" id="JBFOLJ010000011">
    <property type="protein sequence ID" value="KAL2495916.1"/>
    <property type="molecule type" value="Genomic_DNA"/>
</dbReference>
<accession>A0ABD1S5Z1</accession>
<dbReference type="AlphaFoldDB" id="A0ABD1S5Z1"/>
<keyword evidence="3" id="KW-1185">Reference proteome</keyword>
<sequence>MGILEELRWTAMKLVNVGKFSVDSAVNESFKGGMQVYATVKEKLKGLPLSPHSDGNKKQKYVAVEEMQATLEKMQEDVNNRKHSNENKKQNYAAVEEMQATLETMQEDENNIKQQTKIIHRSKQLDHVKQFPDPDEPLKSSVPEVTGRKDIFIRSRL</sequence>
<evidence type="ECO:0000313" key="3">
    <source>
        <dbReference type="Proteomes" id="UP001604277"/>
    </source>
</evidence>
<comment type="caution">
    <text evidence="2">The sequence shown here is derived from an EMBL/GenBank/DDBJ whole genome shotgun (WGS) entry which is preliminary data.</text>
</comment>
<organism evidence="2 3">
    <name type="scientific">Forsythia ovata</name>
    <dbReference type="NCBI Taxonomy" id="205694"/>
    <lineage>
        <taxon>Eukaryota</taxon>
        <taxon>Viridiplantae</taxon>
        <taxon>Streptophyta</taxon>
        <taxon>Embryophyta</taxon>
        <taxon>Tracheophyta</taxon>
        <taxon>Spermatophyta</taxon>
        <taxon>Magnoliopsida</taxon>
        <taxon>eudicotyledons</taxon>
        <taxon>Gunneridae</taxon>
        <taxon>Pentapetalae</taxon>
        <taxon>asterids</taxon>
        <taxon>lamiids</taxon>
        <taxon>Lamiales</taxon>
        <taxon>Oleaceae</taxon>
        <taxon>Forsythieae</taxon>
        <taxon>Forsythia</taxon>
    </lineage>
</organism>
<keyword evidence="1" id="KW-0175">Coiled coil</keyword>
<proteinExistence type="predicted"/>
<evidence type="ECO:0000313" key="2">
    <source>
        <dbReference type="EMBL" id="KAL2495916.1"/>
    </source>
</evidence>